<organism evidence="10 11">
    <name type="scientific">Diutina rugosa</name>
    <name type="common">Yeast</name>
    <name type="synonym">Candida rugosa</name>
    <dbReference type="NCBI Taxonomy" id="5481"/>
    <lineage>
        <taxon>Eukaryota</taxon>
        <taxon>Fungi</taxon>
        <taxon>Dikarya</taxon>
        <taxon>Ascomycota</taxon>
        <taxon>Saccharomycotina</taxon>
        <taxon>Pichiomycetes</taxon>
        <taxon>Debaryomycetaceae</taxon>
        <taxon>Diutina</taxon>
    </lineage>
</organism>
<dbReference type="InterPro" id="IPR015341">
    <property type="entry name" value="Glyco_hydro_38_cen"/>
</dbReference>
<accession>A0A642UFR2</accession>
<evidence type="ECO:0000259" key="9">
    <source>
        <dbReference type="SMART" id="SM00872"/>
    </source>
</evidence>
<dbReference type="GO" id="GO:0030246">
    <property type="term" value="F:carbohydrate binding"/>
    <property type="evidence" value="ECO:0007669"/>
    <property type="project" value="InterPro"/>
</dbReference>
<evidence type="ECO:0000256" key="7">
    <source>
        <dbReference type="ARBA" id="ARBA00054985"/>
    </source>
</evidence>
<dbReference type="AlphaFoldDB" id="A0A642UFR2"/>
<dbReference type="EC" id="3.2.1.24" evidence="3"/>
<comment type="caution">
    <text evidence="10">The sequence shown here is derived from an EMBL/GenBank/DDBJ whole genome shotgun (WGS) entry which is preliminary data.</text>
</comment>
<dbReference type="Pfam" id="PF07748">
    <property type="entry name" value="Glyco_hydro_38C"/>
    <property type="match status" value="1"/>
</dbReference>
<dbReference type="RefSeq" id="XP_034010365.1">
    <property type="nucleotide sequence ID" value="XM_034157892.1"/>
</dbReference>
<dbReference type="EMBL" id="SWFT01000149">
    <property type="protein sequence ID" value="KAA8898108.1"/>
    <property type="molecule type" value="Genomic_DNA"/>
</dbReference>
<comment type="function">
    <text evidence="7">Degrades free oligosaccharides in the vacuole.</text>
</comment>
<keyword evidence="4" id="KW-0479">Metal-binding</keyword>
<dbReference type="GeneID" id="54783614"/>
<dbReference type="VEuPathDB" id="FungiDB:DIURU_004963"/>
<dbReference type="GO" id="GO:0004559">
    <property type="term" value="F:alpha-mannosidase activity"/>
    <property type="evidence" value="ECO:0007669"/>
    <property type="project" value="UniProtKB-EC"/>
</dbReference>
<dbReference type="OMA" id="GQYWDAW"/>
<dbReference type="InterPro" id="IPR037094">
    <property type="entry name" value="Glyco_hydro_38_cen_sf"/>
</dbReference>
<evidence type="ECO:0000256" key="3">
    <source>
        <dbReference type="ARBA" id="ARBA00012752"/>
    </source>
</evidence>
<dbReference type="GO" id="GO:0046872">
    <property type="term" value="F:metal ion binding"/>
    <property type="evidence" value="ECO:0007669"/>
    <property type="project" value="UniProtKB-KW"/>
</dbReference>
<keyword evidence="5" id="KW-0378">Hydrolase</keyword>
<dbReference type="InterPro" id="IPR027291">
    <property type="entry name" value="Glyco_hydro_38_N_sf"/>
</dbReference>
<dbReference type="InterPro" id="IPR011330">
    <property type="entry name" value="Glyco_hydro/deAcase_b/a-brl"/>
</dbReference>
<gene>
    <name evidence="10" type="ORF">DIURU_004963</name>
</gene>
<dbReference type="InterPro" id="IPR011682">
    <property type="entry name" value="Glyco_hydro_38_C"/>
</dbReference>
<dbReference type="InterPro" id="IPR011013">
    <property type="entry name" value="Gal_mutarotase_sf_dom"/>
</dbReference>
<dbReference type="SUPFAM" id="SSF74650">
    <property type="entry name" value="Galactose mutarotase-like"/>
    <property type="match status" value="1"/>
</dbReference>
<proteinExistence type="inferred from homology"/>
<keyword evidence="11" id="KW-1185">Reference proteome</keyword>
<evidence type="ECO:0000256" key="6">
    <source>
        <dbReference type="ARBA" id="ARBA00023295"/>
    </source>
</evidence>
<sequence>MTYPSRRLQPNHKPVDRLYTDRLRQFTDPGGQFRDSNLPALYDHERFRIDGLKSWRVPDGPNGKTERPLFKEIDWSTVEWEHIDVGYRFGPSWKTFWVKLHVEIPEKWLEAEAIELEWDSSSEALIYNDKGLPLQAFTGGGDRNYFRFSKEYVTGKRQTFYIEVACNGMFGNGSDGHPDPNRYFQLKTCDLVLPNLTARRLYWDFWILGDAAREFPGGHWQKYKALTVCNDIMDAFDPDNKNSVETGRKLASSLLGGDVDSESVFSHYSNPDKRVDVIGIGNCHIDTAWEWPFAETKRKIVRSWTTQLKICDEYPEFVFVASQMQQFKWLKQSHPEILRKIKEKFATNQFLPIGGSWVENDTNLPNGESLIRQFLVGQRFQFNEFGFYSNIYWLPDTFGYTSQIPQICQHAGISRFLTQKLSWNNINVFPLSTFNWVGLDGSQVLVHMPPANTYTAHAHFGDIVRSESGNKNLGQSSLGLLLYGYGDGGGGPTEEMIEKIRRCRGLANTSGLVPTVHLGSTVDDFYDQVLESTDNGDLLPSWNGEMYLEYHRGTYTTQALIKKLERFGEIKLHNLEYLAALTSLLYPKQYKYPKHEIQELWEDLLLCQFHDVFPGSCIGMVYYDEAYPMLTKDLAKMDKLISEVLDVLKDRKRSLGEPVSFFNPSPWERHDVVVDSREIPEMKFWVQRQGLEPGLTLIDITSKGTNINSQLKYPSSVKPEGDSFVLSNNILKATVSKTGVITSLYDIVNDREIVDTTNTKQTRGGSEVGFNQYILVDDEPLNFPAWDTELYSLDKFGFVNSGEVVDTTSDPVESSITIHYKISKKSTMRTRISLQGLSKKTDAAPNFVHFKCDVDWHEKNKFLKVQFPITIYTATHANYETQFGITQRPTHYNTSWDVAQFEVCHHKFVDLSEYNYGVSILNDCKYGSSVHGNLIRLSLLRSAKAPDDRADMGKHTFEYAVYPHRGNVGMDTVKVAWDFNYRVNRVIPDGNNRLGMLTHAVQLHQQSQGSLVLSHIKRGENDVDVNIYKAYENVAKQKTLVLRVYEALGGSSTGKISFDSKQLKVKRIVKTNALEEDELEELTPNKDGSVDIKLRGFEIATFKVYLD</sequence>
<dbReference type="InterPro" id="IPR041147">
    <property type="entry name" value="GH38_C"/>
</dbReference>
<dbReference type="Gene3D" id="2.70.98.30">
    <property type="entry name" value="Golgi alpha-mannosidase II, domain 4"/>
    <property type="match status" value="1"/>
</dbReference>
<dbReference type="Proteomes" id="UP000449547">
    <property type="component" value="Unassembled WGS sequence"/>
</dbReference>
<dbReference type="Pfam" id="PF09261">
    <property type="entry name" value="Alpha-mann_mid"/>
    <property type="match status" value="1"/>
</dbReference>
<dbReference type="GO" id="GO:0000329">
    <property type="term" value="C:fungal-type vacuole membrane"/>
    <property type="evidence" value="ECO:0007669"/>
    <property type="project" value="TreeGrafter"/>
</dbReference>
<evidence type="ECO:0000313" key="10">
    <source>
        <dbReference type="EMBL" id="KAA8898108.1"/>
    </source>
</evidence>
<dbReference type="SMART" id="SM00872">
    <property type="entry name" value="Alpha-mann_mid"/>
    <property type="match status" value="1"/>
</dbReference>
<comment type="similarity">
    <text evidence="2">Belongs to the glycosyl hydrolase 38 family.</text>
</comment>
<evidence type="ECO:0000256" key="4">
    <source>
        <dbReference type="ARBA" id="ARBA00022723"/>
    </source>
</evidence>
<evidence type="ECO:0000313" key="11">
    <source>
        <dbReference type="Proteomes" id="UP000449547"/>
    </source>
</evidence>
<evidence type="ECO:0000256" key="5">
    <source>
        <dbReference type="ARBA" id="ARBA00022801"/>
    </source>
</evidence>
<name>A0A642UFR2_DIURU</name>
<dbReference type="FunFam" id="3.20.110.10:FF:000002">
    <property type="entry name" value="alpha-mannosidase 2C1 isoform X1"/>
    <property type="match status" value="1"/>
</dbReference>
<dbReference type="Pfam" id="PF22907">
    <property type="entry name" value="Ams1-like_1st"/>
    <property type="match status" value="1"/>
</dbReference>
<comment type="catalytic activity">
    <reaction evidence="1">
        <text>Hydrolysis of terminal, non-reducing alpha-D-mannose residues in alpha-D-mannosides.</text>
        <dbReference type="EC" id="3.2.1.24"/>
    </reaction>
</comment>
<evidence type="ECO:0000256" key="8">
    <source>
        <dbReference type="ARBA" id="ARBA00071615"/>
    </source>
</evidence>
<keyword evidence="6" id="KW-0326">Glycosidase</keyword>
<dbReference type="Pfam" id="PF17677">
    <property type="entry name" value="Glyco_hydro38C2"/>
    <property type="match status" value="1"/>
</dbReference>
<protein>
    <recommendedName>
        <fullName evidence="8">Alpha-mannosidase</fullName>
        <ecNumber evidence="3">3.2.1.24</ecNumber>
    </recommendedName>
</protein>
<dbReference type="InterPro" id="IPR000602">
    <property type="entry name" value="Glyco_hydro_38_N"/>
</dbReference>
<dbReference type="GO" id="GO:0006013">
    <property type="term" value="P:mannose metabolic process"/>
    <property type="evidence" value="ECO:0007669"/>
    <property type="project" value="InterPro"/>
</dbReference>
<dbReference type="OrthoDB" id="10261055at2759"/>
<dbReference type="SUPFAM" id="SSF88713">
    <property type="entry name" value="Glycoside hydrolase/deacetylase"/>
    <property type="match status" value="1"/>
</dbReference>
<reference evidence="10 11" key="1">
    <citation type="submission" date="2019-07" db="EMBL/GenBank/DDBJ databases">
        <title>Genome assembly of two rare yeast pathogens: Diutina rugosa and Trichomonascus ciferrii.</title>
        <authorList>
            <person name="Mixao V."/>
            <person name="Saus E."/>
            <person name="Hansen A."/>
            <person name="Lass-Flor C."/>
            <person name="Gabaldon T."/>
        </authorList>
    </citation>
    <scope>NUCLEOTIDE SEQUENCE [LARGE SCALE GENOMIC DNA]</scope>
    <source>
        <strain evidence="10 11">CBS 613</strain>
    </source>
</reference>
<evidence type="ECO:0000256" key="1">
    <source>
        <dbReference type="ARBA" id="ARBA00000365"/>
    </source>
</evidence>
<evidence type="ECO:0000256" key="2">
    <source>
        <dbReference type="ARBA" id="ARBA00009792"/>
    </source>
</evidence>
<dbReference type="PANTHER" id="PTHR46017">
    <property type="entry name" value="ALPHA-MANNOSIDASE 2C1"/>
    <property type="match status" value="1"/>
</dbReference>
<dbReference type="Gene3D" id="3.20.110.10">
    <property type="entry name" value="Glycoside hydrolase 38, N terminal domain"/>
    <property type="match status" value="1"/>
</dbReference>
<dbReference type="InterPro" id="IPR028995">
    <property type="entry name" value="Glyco_hydro_57/38_cen_sf"/>
</dbReference>
<dbReference type="FunFam" id="1.20.1270.50:FF:000004">
    <property type="entry name" value="alpha-mannosidase 2C1 isoform X1"/>
    <property type="match status" value="1"/>
</dbReference>
<dbReference type="SUPFAM" id="SSF88688">
    <property type="entry name" value="Families 57/38 glycoside transferase middle domain"/>
    <property type="match status" value="1"/>
</dbReference>
<dbReference type="InterPro" id="IPR054723">
    <property type="entry name" value="Ams1-like_N"/>
</dbReference>
<dbReference type="PANTHER" id="PTHR46017:SF1">
    <property type="entry name" value="ALPHA-MANNOSIDASE 2C1"/>
    <property type="match status" value="1"/>
</dbReference>
<dbReference type="Pfam" id="PF01074">
    <property type="entry name" value="Glyco_hydro_38N"/>
    <property type="match status" value="1"/>
</dbReference>
<dbReference type="GO" id="GO:0009313">
    <property type="term" value="P:oligosaccharide catabolic process"/>
    <property type="evidence" value="ECO:0007669"/>
    <property type="project" value="TreeGrafter"/>
</dbReference>
<dbReference type="FunFam" id="2.70.98.30:FF:000001">
    <property type="entry name" value="alpha-mannosidase 2C1 isoform X2"/>
    <property type="match status" value="1"/>
</dbReference>
<dbReference type="Gene3D" id="1.20.1270.50">
    <property type="entry name" value="Glycoside hydrolase family 38, central domain"/>
    <property type="match status" value="1"/>
</dbReference>
<feature type="domain" description="Glycoside hydrolase family 38 central" evidence="9">
    <location>
        <begin position="549"/>
        <end position="629"/>
    </location>
</feature>